<comment type="caution">
    <text evidence="1">The sequence shown here is derived from an EMBL/GenBank/DDBJ whole genome shotgun (WGS) entry which is preliminary data.</text>
</comment>
<accession>A0A645DMI3</accession>
<dbReference type="EMBL" id="VSSQ01037749">
    <property type="protein sequence ID" value="MPM90517.1"/>
    <property type="molecule type" value="Genomic_DNA"/>
</dbReference>
<proteinExistence type="predicted"/>
<gene>
    <name evidence="1" type="ORF">SDC9_137638</name>
</gene>
<evidence type="ECO:0000313" key="1">
    <source>
        <dbReference type="EMBL" id="MPM90517.1"/>
    </source>
</evidence>
<dbReference type="AlphaFoldDB" id="A0A645DMI3"/>
<name>A0A645DMI3_9ZZZZ</name>
<sequence length="127" mass="14366">MRQFAEVCDIRTYGATEVTKVEFIVVAGIDDNRVFVKDGFTELFRRQVCSGCFVRIEVVSPKVQGHDFLTMTDKHLLEGMTVRFIDFIGDVVEACVCIHMLDIRLRLFNGSGNRTVDAFCGDQNSSF</sequence>
<reference evidence="1" key="1">
    <citation type="submission" date="2019-08" db="EMBL/GenBank/DDBJ databases">
        <authorList>
            <person name="Kucharzyk K."/>
            <person name="Murdoch R.W."/>
            <person name="Higgins S."/>
            <person name="Loffler F."/>
        </authorList>
    </citation>
    <scope>NUCLEOTIDE SEQUENCE</scope>
</reference>
<organism evidence="1">
    <name type="scientific">bioreactor metagenome</name>
    <dbReference type="NCBI Taxonomy" id="1076179"/>
    <lineage>
        <taxon>unclassified sequences</taxon>
        <taxon>metagenomes</taxon>
        <taxon>ecological metagenomes</taxon>
    </lineage>
</organism>
<protein>
    <submittedName>
        <fullName evidence="1">Uncharacterized protein</fullName>
    </submittedName>
</protein>